<reference evidence="2" key="1">
    <citation type="journal article" date="2022" name="Mol. Ecol. Resour.">
        <title>The genomes of chicory, endive, great burdock and yacon provide insights into Asteraceae palaeo-polyploidization history and plant inulin production.</title>
        <authorList>
            <person name="Fan W."/>
            <person name="Wang S."/>
            <person name="Wang H."/>
            <person name="Wang A."/>
            <person name="Jiang F."/>
            <person name="Liu H."/>
            <person name="Zhao H."/>
            <person name="Xu D."/>
            <person name="Zhang Y."/>
        </authorList>
    </citation>
    <scope>NUCLEOTIDE SEQUENCE [LARGE SCALE GENOMIC DNA]</scope>
    <source>
        <strain evidence="2">cv. Yunnan</strain>
    </source>
</reference>
<dbReference type="Proteomes" id="UP001056120">
    <property type="component" value="Linkage Group LG02"/>
</dbReference>
<accession>A0ACB9JYC6</accession>
<proteinExistence type="predicted"/>
<comment type="caution">
    <text evidence="1">The sequence shown here is derived from an EMBL/GenBank/DDBJ whole genome shotgun (WGS) entry which is preliminary data.</text>
</comment>
<name>A0ACB9JYC6_9ASTR</name>
<dbReference type="EMBL" id="CM042019">
    <property type="protein sequence ID" value="KAI3825044.1"/>
    <property type="molecule type" value="Genomic_DNA"/>
</dbReference>
<evidence type="ECO:0000313" key="2">
    <source>
        <dbReference type="Proteomes" id="UP001056120"/>
    </source>
</evidence>
<evidence type="ECO:0000313" key="1">
    <source>
        <dbReference type="EMBL" id="KAI3825044.1"/>
    </source>
</evidence>
<reference evidence="1 2" key="2">
    <citation type="journal article" date="2022" name="Mol. Ecol. Resour.">
        <title>The genomes of chicory, endive, great burdock and yacon provide insights into Asteraceae paleo-polyploidization history and plant inulin production.</title>
        <authorList>
            <person name="Fan W."/>
            <person name="Wang S."/>
            <person name="Wang H."/>
            <person name="Wang A."/>
            <person name="Jiang F."/>
            <person name="Liu H."/>
            <person name="Zhao H."/>
            <person name="Xu D."/>
            <person name="Zhang Y."/>
        </authorList>
    </citation>
    <scope>NUCLEOTIDE SEQUENCE [LARGE SCALE GENOMIC DNA]</scope>
    <source>
        <strain evidence="2">cv. Yunnan</strain>
        <tissue evidence="1">Leaves</tissue>
    </source>
</reference>
<organism evidence="1 2">
    <name type="scientific">Smallanthus sonchifolius</name>
    <dbReference type="NCBI Taxonomy" id="185202"/>
    <lineage>
        <taxon>Eukaryota</taxon>
        <taxon>Viridiplantae</taxon>
        <taxon>Streptophyta</taxon>
        <taxon>Embryophyta</taxon>
        <taxon>Tracheophyta</taxon>
        <taxon>Spermatophyta</taxon>
        <taxon>Magnoliopsida</taxon>
        <taxon>eudicotyledons</taxon>
        <taxon>Gunneridae</taxon>
        <taxon>Pentapetalae</taxon>
        <taxon>asterids</taxon>
        <taxon>campanulids</taxon>
        <taxon>Asterales</taxon>
        <taxon>Asteraceae</taxon>
        <taxon>Asteroideae</taxon>
        <taxon>Heliantheae alliance</taxon>
        <taxon>Millerieae</taxon>
        <taxon>Smallanthus</taxon>
    </lineage>
</organism>
<keyword evidence="2" id="KW-1185">Reference proteome</keyword>
<sequence>MFRQATLVLGDTSPSDSMDLERNFVPRHNVVAMDGPIQDPVIPNNLREGVVEDASDSESTESENSDPDAARIPVDRRPQPASYASKRVKMVSADVCTPPGPTVVSAQVTLETQRLFDELINTPPISTSGSPFVTIPVSTSNVSPSRSRQNTRSSSSLRVMYLEHVVTNVLKVNDAYQALLVTHISQLLLQQLHIDSLTTSLENALKQLAAQGKSSCKQETLIIPKDDDDDTEGAQGKYEQPIASSMPGASLASESNAQGELSERNKGKDQRVIEMSM</sequence>
<gene>
    <name evidence="1" type="ORF">L1987_06519</name>
</gene>
<protein>
    <submittedName>
        <fullName evidence="1">Uncharacterized protein</fullName>
    </submittedName>
</protein>